<gene>
    <name evidence="1" type="ORF">AAFF_G00317950</name>
</gene>
<dbReference type="EMBL" id="JAINUG010000478">
    <property type="protein sequence ID" value="KAJ8367415.1"/>
    <property type="molecule type" value="Genomic_DNA"/>
</dbReference>
<evidence type="ECO:0000313" key="2">
    <source>
        <dbReference type="Proteomes" id="UP001221898"/>
    </source>
</evidence>
<keyword evidence="2" id="KW-1185">Reference proteome</keyword>
<organism evidence="1 2">
    <name type="scientific">Aldrovandia affinis</name>
    <dbReference type="NCBI Taxonomy" id="143900"/>
    <lineage>
        <taxon>Eukaryota</taxon>
        <taxon>Metazoa</taxon>
        <taxon>Chordata</taxon>
        <taxon>Craniata</taxon>
        <taxon>Vertebrata</taxon>
        <taxon>Euteleostomi</taxon>
        <taxon>Actinopterygii</taxon>
        <taxon>Neopterygii</taxon>
        <taxon>Teleostei</taxon>
        <taxon>Notacanthiformes</taxon>
        <taxon>Halosauridae</taxon>
        <taxon>Aldrovandia</taxon>
    </lineage>
</organism>
<proteinExistence type="predicted"/>
<dbReference type="AlphaFoldDB" id="A0AAD7VZQ0"/>
<evidence type="ECO:0000313" key="1">
    <source>
        <dbReference type="EMBL" id="KAJ8367415.1"/>
    </source>
</evidence>
<protein>
    <submittedName>
        <fullName evidence="1">Uncharacterized protein</fullName>
    </submittedName>
</protein>
<sequence>MSPVPSDWRLVTGRTDGQVCGQTAAHITPPLPALRSPVRLPVCPTVTIPSRAWSKAQTVGGGMASCLDRGDRRSRIGGIKSFLEALKQC</sequence>
<comment type="caution">
    <text evidence="1">The sequence shown here is derived from an EMBL/GenBank/DDBJ whole genome shotgun (WGS) entry which is preliminary data.</text>
</comment>
<accession>A0AAD7VZQ0</accession>
<name>A0AAD7VZQ0_9TELE</name>
<dbReference type="Proteomes" id="UP001221898">
    <property type="component" value="Unassembled WGS sequence"/>
</dbReference>
<reference evidence="1" key="1">
    <citation type="journal article" date="2023" name="Science">
        <title>Genome structures resolve the early diversification of teleost fishes.</title>
        <authorList>
            <person name="Parey E."/>
            <person name="Louis A."/>
            <person name="Montfort J."/>
            <person name="Bouchez O."/>
            <person name="Roques C."/>
            <person name="Iampietro C."/>
            <person name="Lluch J."/>
            <person name="Castinel A."/>
            <person name="Donnadieu C."/>
            <person name="Desvignes T."/>
            <person name="Floi Bucao C."/>
            <person name="Jouanno E."/>
            <person name="Wen M."/>
            <person name="Mejri S."/>
            <person name="Dirks R."/>
            <person name="Jansen H."/>
            <person name="Henkel C."/>
            <person name="Chen W.J."/>
            <person name="Zahm M."/>
            <person name="Cabau C."/>
            <person name="Klopp C."/>
            <person name="Thompson A.W."/>
            <person name="Robinson-Rechavi M."/>
            <person name="Braasch I."/>
            <person name="Lecointre G."/>
            <person name="Bobe J."/>
            <person name="Postlethwait J.H."/>
            <person name="Berthelot C."/>
            <person name="Roest Crollius H."/>
            <person name="Guiguen Y."/>
        </authorList>
    </citation>
    <scope>NUCLEOTIDE SEQUENCE</scope>
    <source>
        <strain evidence="1">NC1722</strain>
    </source>
</reference>